<feature type="compositionally biased region" description="Low complexity" evidence="5">
    <location>
        <begin position="29"/>
        <end position="50"/>
    </location>
</feature>
<feature type="compositionally biased region" description="Acidic residues" evidence="5">
    <location>
        <begin position="739"/>
        <end position="771"/>
    </location>
</feature>
<proteinExistence type="predicted"/>
<reference evidence="8" key="1">
    <citation type="submission" date="2016-09" db="EMBL/GenBank/DDBJ databases">
        <authorList>
            <person name="Jeantristanb JTB J.-T."/>
            <person name="Ricardo R."/>
        </authorList>
    </citation>
    <scope>NUCLEOTIDE SEQUENCE [LARGE SCALE GENOMIC DNA]</scope>
</reference>
<dbReference type="PRINTS" id="PR00326">
    <property type="entry name" value="GTP1OBG"/>
</dbReference>
<dbReference type="Gene3D" id="3.40.50.300">
    <property type="entry name" value="P-loop containing nucleotide triphosphate hydrolases"/>
    <property type="match status" value="1"/>
</dbReference>
<dbReference type="GO" id="GO:0003924">
    <property type="term" value="F:GTPase activity"/>
    <property type="evidence" value="ECO:0007669"/>
    <property type="project" value="InterPro"/>
</dbReference>
<dbReference type="GO" id="GO:0005525">
    <property type="term" value="F:GTP binding"/>
    <property type="evidence" value="ECO:0007669"/>
    <property type="project" value="UniProtKB-KW"/>
</dbReference>
<dbReference type="Pfam" id="PF01926">
    <property type="entry name" value="MMR_HSR1"/>
    <property type="match status" value="1"/>
</dbReference>
<feature type="compositionally biased region" description="Low complexity" evidence="5">
    <location>
        <begin position="59"/>
        <end position="73"/>
    </location>
</feature>
<dbReference type="InterPro" id="IPR006073">
    <property type="entry name" value="GTP-bd"/>
</dbReference>
<accession>A0A238FAI5</accession>
<keyword evidence="8" id="KW-1185">Reference proteome</keyword>
<evidence type="ECO:0000256" key="3">
    <source>
        <dbReference type="ARBA" id="ARBA00037770"/>
    </source>
</evidence>
<evidence type="ECO:0000256" key="1">
    <source>
        <dbReference type="ARBA" id="ARBA00022741"/>
    </source>
</evidence>
<protein>
    <recommendedName>
        <fullName evidence="4">Guanine nucleotide-binding protein-like 1</fullName>
    </recommendedName>
</protein>
<name>A0A238FAI5_9BASI</name>
<feature type="compositionally biased region" description="Acidic residues" evidence="5">
    <location>
        <begin position="703"/>
        <end position="724"/>
    </location>
</feature>
<comment type="function">
    <text evidence="3">Possible regulatory or functional link with the histocompatibility cluster.</text>
</comment>
<organism evidence="7 8">
    <name type="scientific">Microbotryum intermedium</name>
    <dbReference type="NCBI Taxonomy" id="269621"/>
    <lineage>
        <taxon>Eukaryota</taxon>
        <taxon>Fungi</taxon>
        <taxon>Dikarya</taxon>
        <taxon>Basidiomycota</taxon>
        <taxon>Pucciniomycotina</taxon>
        <taxon>Microbotryomycetes</taxon>
        <taxon>Microbotryales</taxon>
        <taxon>Microbotryaceae</taxon>
        <taxon>Microbotryum</taxon>
    </lineage>
</organism>
<dbReference type="SUPFAM" id="SSF52540">
    <property type="entry name" value="P-loop containing nucleoside triphosphate hydrolases"/>
    <property type="match status" value="1"/>
</dbReference>
<dbReference type="STRING" id="269621.A0A238FAI5"/>
<feature type="domain" description="G" evidence="6">
    <location>
        <begin position="488"/>
        <end position="571"/>
    </location>
</feature>
<evidence type="ECO:0000256" key="2">
    <source>
        <dbReference type="ARBA" id="ARBA00023134"/>
    </source>
</evidence>
<feature type="region of interest" description="Disordered" evidence="5">
    <location>
        <begin position="676"/>
        <end position="771"/>
    </location>
</feature>
<evidence type="ECO:0000256" key="5">
    <source>
        <dbReference type="SAM" id="MobiDB-lite"/>
    </source>
</evidence>
<dbReference type="InterPro" id="IPR043358">
    <property type="entry name" value="GNL1-like"/>
</dbReference>
<feature type="compositionally biased region" description="Basic and acidic residues" evidence="5">
    <location>
        <begin position="676"/>
        <end position="688"/>
    </location>
</feature>
<keyword evidence="1" id="KW-0547">Nucleotide-binding</keyword>
<dbReference type="AlphaFoldDB" id="A0A238FAI5"/>
<evidence type="ECO:0000313" key="7">
    <source>
        <dbReference type="EMBL" id="SCV70862.1"/>
    </source>
</evidence>
<dbReference type="Proteomes" id="UP000198372">
    <property type="component" value="Unassembled WGS sequence"/>
</dbReference>
<evidence type="ECO:0000256" key="4">
    <source>
        <dbReference type="ARBA" id="ARBA00039902"/>
    </source>
</evidence>
<dbReference type="PANTHER" id="PTHR45709">
    <property type="entry name" value="LARGE SUBUNIT GTPASE 1 HOMOLOG-RELATED"/>
    <property type="match status" value="1"/>
</dbReference>
<evidence type="ECO:0000259" key="6">
    <source>
        <dbReference type="Pfam" id="PF01926"/>
    </source>
</evidence>
<dbReference type="InterPro" id="IPR027417">
    <property type="entry name" value="P-loop_NTPase"/>
</dbReference>
<gene>
    <name evidence="7" type="ORF">BQ2448_3624</name>
</gene>
<feature type="region of interest" description="Disordered" evidence="5">
    <location>
        <begin position="1"/>
        <end position="89"/>
    </location>
</feature>
<evidence type="ECO:0000313" key="8">
    <source>
        <dbReference type="Proteomes" id="UP000198372"/>
    </source>
</evidence>
<feature type="compositionally biased region" description="Basic residues" evidence="5">
    <location>
        <begin position="1"/>
        <end position="22"/>
    </location>
</feature>
<dbReference type="OrthoDB" id="61815at2759"/>
<feature type="compositionally biased region" description="Acidic residues" evidence="5">
    <location>
        <begin position="443"/>
        <end position="463"/>
    </location>
</feature>
<feature type="compositionally biased region" description="Basic and acidic residues" evidence="5">
    <location>
        <begin position="430"/>
        <end position="442"/>
    </location>
</feature>
<dbReference type="EMBL" id="FMSP01000006">
    <property type="protein sequence ID" value="SCV70862.1"/>
    <property type="molecule type" value="Genomic_DNA"/>
</dbReference>
<dbReference type="PANTHER" id="PTHR45709:SF3">
    <property type="entry name" value="GUANINE NUCLEOTIDE-BINDING PROTEIN-LIKE 1"/>
    <property type="match status" value="1"/>
</dbReference>
<feature type="compositionally biased region" description="Basic and acidic residues" evidence="5">
    <location>
        <begin position="396"/>
        <end position="417"/>
    </location>
</feature>
<feature type="region of interest" description="Disordered" evidence="5">
    <location>
        <begin position="389"/>
        <end position="480"/>
    </location>
</feature>
<sequence>MARRKPNSAKNKKQKLQAHRATKRDQHDQQQTTQSPSTATLVTTDTSTTSRNRSVLVGASARASTSSSSNSTSVLVRKRHAFPSRRTPQDMAKANGKIKLESRFLKLPLDLIQHFRLVASTQPLERPVDSTKGILREEELLPLEFKGLQDQLTCPKRPKWKYTMTKLEVEKNEGQSKQLHDRNHLAVRVRLTHPPFLPEGMFNKWLESTDQLLAQHAEMSQAAGPLRTSPSFYERNLQVWRQLWRVSEASSILLILVDVRFPLIHYPPALEHYVKTLRPKKKVILVLTKTDLVPPYLATAWMKYFQEREGPCGAQVVPMQAYREIERTSLTQGTQARYVPAAPSSNRHDLLGALKKAHQELLEPPEVVRDDPERFKRWSPRVRRKVEWDQVEDEETVRKRDEERNRMERRGDAEVRTGIRGGKKSRRAKKVEGFLMRKKEGVGEEEVKEEEEDEEEEEQEGDPDAERIEPASEGEGDEDEDEAFPYLTVGLIGQPNVGKSSLLNALLGKKVVRASRTPGKTKTLQTIFWNSTIRLCDCPGLVCPSFAGMERQVLSGILPIQNVEPVLHFVAQRMPLEKPLKIHHPSDDPTAFDDTPPPEWTTDSLLTEYALSQGFITAKAGRPDLYRAGAFVLRQLHSSSIPWGFRPLFKEGDVADQGEEEGIWLKSFVSGGMVGSEREERRRGRLVGDGEEESGSGSGSGESAEEEGGSEDVEADGNEVEVEDEKAARAVLGAFAALEVEEEDEDDEDDEEEEDRDGDASEGSDEEEEDA</sequence>
<keyword evidence="2" id="KW-0342">GTP-binding</keyword>